<organism evidence="1 2">
    <name type="scientific">Armillaria gallica</name>
    <name type="common">Bulbous honey fungus</name>
    <name type="synonym">Armillaria bulbosa</name>
    <dbReference type="NCBI Taxonomy" id="47427"/>
    <lineage>
        <taxon>Eukaryota</taxon>
        <taxon>Fungi</taxon>
        <taxon>Dikarya</taxon>
        <taxon>Basidiomycota</taxon>
        <taxon>Agaricomycotina</taxon>
        <taxon>Agaricomycetes</taxon>
        <taxon>Agaricomycetidae</taxon>
        <taxon>Agaricales</taxon>
        <taxon>Marasmiineae</taxon>
        <taxon>Physalacriaceae</taxon>
        <taxon>Armillaria</taxon>
    </lineage>
</organism>
<reference evidence="2" key="1">
    <citation type="journal article" date="2017" name="Nat. Ecol. Evol.">
        <title>Genome expansion and lineage-specific genetic innovations in the forest pathogenic fungi Armillaria.</title>
        <authorList>
            <person name="Sipos G."/>
            <person name="Prasanna A.N."/>
            <person name="Walter M.C."/>
            <person name="O'Connor E."/>
            <person name="Balint B."/>
            <person name="Krizsan K."/>
            <person name="Kiss B."/>
            <person name="Hess J."/>
            <person name="Varga T."/>
            <person name="Slot J."/>
            <person name="Riley R."/>
            <person name="Boka B."/>
            <person name="Rigling D."/>
            <person name="Barry K."/>
            <person name="Lee J."/>
            <person name="Mihaltcheva S."/>
            <person name="LaButti K."/>
            <person name="Lipzen A."/>
            <person name="Waldron R."/>
            <person name="Moloney N.M."/>
            <person name="Sperisen C."/>
            <person name="Kredics L."/>
            <person name="Vagvoelgyi C."/>
            <person name="Patrignani A."/>
            <person name="Fitzpatrick D."/>
            <person name="Nagy I."/>
            <person name="Doyle S."/>
            <person name="Anderson J.B."/>
            <person name="Grigoriev I.V."/>
            <person name="Gueldener U."/>
            <person name="Muensterkoetter M."/>
            <person name="Nagy L.G."/>
        </authorList>
    </citation>
    <scope>NUCLEOTIDE SEQUENCE [LARGE SCALE GENOMIC DNA]</scope>
    <source>
        <strain evidence="2">Ar21-2</strain>
    </source>
</reference>
<name>A0A2H3DGY8_ARMGA</name>
<sequence length="118" mass="13782">MLNLKELFLYSEYAWKVSFIDETRYHRYFSTRTDVHVVRELTFEEGKPGILPDLQRLSRCPGSFTKLMIKTKMGDREVLSEDIITRVKGLLKMRAVDEEAIIVSGHRQMELLFSALPT</sequence>
<protein>
    <submittedName>
        <fullName evidence="1">Uncharacterized protein</fullName>
    </submittedName>
</protein>
<dbReference type="OrthoDB" id="10374030at2759"/>
<gene>
    <name evidence="1" type="ORF">ARMGADRAFT_1035285</name>
</gene>
<evidence type="ECO:0000313" key="1">
    <source>
        <dbReference type="EMBL" id="PBK86716.1"/>
    </source>
</evidence>
<dbReference type="EMBL" id="KZ293682">
    <property type="protein sequence ID" value="PBK86716.1"/>
    <property type="molecule type" value="Genomic_DNA"/>
</dbReference>
<dbReference type="AlphaFoldDB" id="A0A2H3DGY8"/>
<dbReference type="Proteomes" id="UP000217790">
    <property type="component" value="Unassembled WGS sequence"/>
</dbReference>
<accession>A0A2H3DGY8</accession>
<proteinExistence type="predicted"/>
<evidence type="ECO:0000313" key="2">
    <source>
        <dbReference type="Proteomes" id="UP000217790"/>
    </source>
</evidence>
<keyword evidence="2" id="KW-1185">Reference proteome</keyword>
<dbReference type="InParanoid" id="A0A2H3DGY8"/>